<organism evidence="1 2">
    <name type="scientific">Cuscuta campestris</name>
    <dbReference type="NCBI Taxonomy" id="132261"/>
    <lineage>
        <taxon>Eukaryota</taxon>
        <taxon>Viridiplantae</taxon>
        <taxon>Streptophyta</taxon>
        <taxon>Embryophyta</taxon>
        <taxon>Tracheophyta</taxon>
        <taxon>Spermatophyta</taxon>
        <taxon>Magnoliopsida</taxon>
        <taxon>eudicotyledons</taxon>
        <taxon>Gunneridae</taxon>
        <taxon>Pentapetalae</taxon>
        <taxon>asterids</taxon>
        <taxon>lamiids</taxon>
        <taxon>Solanales</taxon>
        <taxon>Convolvulaceae</taxon>
        <taxon>Cuscuteae</taxon>
        <taxon>Cuscuta</taxon>
        <taxon>Cuscuta subgen. Grammica</taxon>
        <taxon>Cuscuta sect. Cleistogrammica</taxon>
    </lineage>
</organism>
<dbReference type="EMBL" id="OOIL02003033">
    <property type="protein sequence ID" value="VFQ85856.1"/>
    <property type="molecule type" value="Genomic_DNA"/>
</dbReference>
<protein>
    <submittedName>
        <fullName evidence="1">Uncharacterized protein</fullName>
    </submittedName>
</protein>
<name>A0A484MD27_9ASTE</name>
<reference evidence="1 2" key="1">
    <citation type="submission" date="2018-04" db="EMBL/GenBank/DDBJ databases">
        <authorList>
            <person name="Vogel A."/>
        </authorList>
    </citation>
    <scope>NUCLEOTIDE SEQUENCE [LARGE SCALE GENOMIC DNA]</scope>
</reference>
<sequence>MILQVCYWKDKAFLLALAYIDCKVTLGNLTFSVCSRGRPSEASLLPTENAPHTDCHISLESGGSVK</sequence>
<evidence type="ECO:0000313" key="2">
    <source>
        <dbReference type="Proteomes" id="UP000595140"/>
    </source>
</evidence>
<proteinExistence type="predicted"/>
<dbReference type="AlphaFoldDB" id="A0A484MD27"/>
<dbReference type="Proteomes" id="UP000595140">
    <property type="component" value="Unassembled WGS sequence"/>
</dbReference>
<evidence type="ECO:0000313" key="1">
    <source>
        <dbReference type="EMBL" id="VFQ85856.1"/>
    </source>
</evidence>
<gene>
    <name evidence="1" type="ORF">CCAM_LOCUS27632</name>
</gene>
<keyword evidence="2" id="KW-1185">Reference proteome</keyword>
<accession>A0A484MD27</accession>